<gene>
    <name evidence="3" type="ORF">EHQ49_04005</name>
</gene>
<feature type="region of interest" description="Disordered" evidence="2">
    <location>
        <begin position="16"/>
        <end position="40"/>
    </location>
</feature>
<sequence length="172" mass="19183">MDVRLNRLLNSAEKLVQDKKDTKDVTSGKTGSTVQKSDEKSDFVVSLPVQYHNIQSRLTELQKQLSKEQSRIGLLEDSTQEEDKLKELLFEGEPLFPELGDSKITKPEILENSKGNISNLLAELKKKEVEGENIFSLGMMLSPEEFKGKIGTVSTASMKPISETMVKRLLGG</sequence>
<evidence type="ECO:0000313" key="3">
    <source>
        <dbReference type="EMBL" id="TGL44646.1"/>
    </source>
</evidence>
<accession>A0A4R9JI98</accession>
<keyword evidence="4" id="KW-1185">Reference proteome</keyword>
<keyword evidence="1" id="KW-0175">Coiled coil</keyword>
<organism evidence="3 4">
    <name type="scientific">Leptospira perdikensis</name>
    <dbReference type="NCBI Taxonomy" id="2484948"/>
    <lineage>
        <taxon>Bacteria</taxon>
        <taxon>Pseudomonadati</taxon>
        <taxon>Spirochaetota</taxon>
        <taxon>Spirochaetia</taxon>
        <taxon>Leptospirales</taxon>
        <taxon>Leptospiraceae</taxon>
        <taxon>Leptospira</taxon>
    </lineage>
</organism>
<evidence type="ECO:0000256" key="2">
    <source>
        <dbReference type="SAM" id="MobiDB-lite"/>
    </source>
</evidence>
<reference evidence="3" key="1">
    <citation type="journal article" date="2019" name="PLoS Negl. Trop. Dis.">
        <title>Revisiting the worldwide diversity of Leptospira species in the environment.</title>
        <authorList>
            <person name="Vincent A.T."/>
            <person name="Schiettekatte O."/>
            <person name="Bourhy P."/>
            <person name="Veyrier F.J."/>
            <person name="Picardeau M."/>
        </authorList>
    </citation>
    <scope>NUCLEOTIDE SEQUENCE [LARGE SCALE GENOMIC DNA]</scope>
    <source>
        <strain evidence="3">201702692</strain>
    </source>
</reference>
<evidence type="ECO:0000256" key="1">
    <source>
        <dbReference type="SAM" id="Coils"/>
    </source>
</evidence>
<name>A0A4R9JI98_9LEPT</name>
<protein>
    <submittedName>
        <fullName evidence="3">Uncharacterized protein</fullName>
    </submittedName>
</protein>
<dbReference type="EMBL" id="RQGA01000003">
    <property type="protein sequence ID" value="TGL44646.1"/>
    <property type="molecule type" value="Genomic_DNA"/>
</dbReference>
<proteinExistence type="predicted"/>
<dbReference type="OrthoDB" id="328109at2"/>
<dbReference type="RefSeq" id="WP_135576575.1">
    <property type="nucleotide sequence ID" value="NZ_RQGA01000003.1"/>
</dbReference>
<dbReference type="Proteomes" id="UP000298125">
    <property type="component" value="Unassembled WGS sequence"/>
</dbReference>
<evidence type="ECO:0000313" key="4">
    <source>
        <dbReference type="Proteomes" id="UP000298125"/>
    </source>
</evidence>
<feature type="compositionally biased region" description="Basic and acidic residues" evidence="2">
    <location>
        <begin position="16"/>
        <end position="26"/>
    </location>
</feature>
<dbReference type="AlphaFoldDB" id="A0A4R9JI98"/>
<comment type="caution">
    <text evidence="3">The sequence shown here is derived from an EMBL/GenBank/DDBJ whole genome shotgun (WGS) entry which is preliminary data.</text>
</comment>
<feature type="coiled-coil region" evidence="1">
    <location>
        <begin position="51"/>
        <end position="78"/>
    </location>
</feature>
<dbReference type="NCBIfam" id="NF047700">
    <property type="entry name" value="LIC10415_fam"/>
    <property type="match status" value="1"/>
</dbReference>